<accession>A0A397Q3R6</accession>
<proteinExistence type="predicted"/>
<dbReference type="EMBL" id="QXDF01000001">
    <property type="protein sequence ID" value="RIA55762.1"/>
    <property type="molecule type" value="Genomic_DNA"/>
</dbReference>
<keyword evidence="3" id="KW-1185">Reference proteome</keyword>
<name>A0A397Q3R6_9HYPH</name>
<dbReference type="RefSeq" id="WP_119060616.1">
    <property type="nucleotide sequence ID" value="NZ_QXDF01000001.1"/>
</dbReference>
<sequence>MPGTVSSLKGITTASLAALTLAGCAATPKIDESAPQPQVNVSQAALPTAVQPYPRIERVLQCVRDTGVLHGKTFVVGSFADSTGKINAVAQGATGNFVPQGGSSSYITDAISKMGGSAISTYFGKPAKAVRADYAINGIFNSLDFGQPAEADVRVGGWGPTLGKGFAQLTLSIQLDQAATRVNRQMSMIQRPVRYQQVGAGVGDVLGDTLVTGNVVFSNQERLQFEALNGPIALGVADVVMKEFPHAADQCRGMVADLLNTVS</sequence>
<reference evidence="2 3" key="1">
    <citation type="submission" date="2018-08" db="EMBL/GenBank/DDBJ databases">
        <title>Genomic Encyclopedia of Archaeal and Bacterial Type Strains, Phase II (KMG-II): from individual species to whole genera.</title>
        <authorList>
            <person name="Goeker M."/>
        </authorList>
    </citation>
    <scope>NUCLEOTIDE SEQUENCE [LARGE SCALE GENOMIC DNA]</scope>
    <source>
        <strain evidence="2 3">DSM 5002</strain>
    </source>
</reference>
<feature type="signal peptide" evidence="1">
    <location>
        <begin position="1"/>
        <end position="25"/>
    </location>
</feature>
<comment type="caution">
    <text evidence="2">The sequence shown here is derived from an EMBL/GenBank/DDBJ whole genome shotgun (WGS) entry which is preliminary data.</text>
</comment>
<dbReference type="AlphaFoldDB" id="A0A397Q3R6"/>
<evidence type="ECO:0000313" key="2">
    <source>
        <dbReference type="EMBL" id="RIA55762.1"/>
    </source>
</evidence>
<dbReference type="Proteomes" id="UP000266273">
    <property type="component" value="Unassembled WGS sequence"/>
</dbReference>
<evidence type="ECO:0000313" key="3">
    <source>
        <dbReference type="Proteomes" id="UP000266273"/>
    </source>
</evidence>
<evidence type="ECO:0008006" key="4">
    <source>
        <dbReference type="Google" id="ProtNLM"/>
    </source>
</evidence>
<organism evidence="2 3">
    <name type="scientific">Dichotomicrobium thermohalophilum</name>
    <dbReference type="NCBI Taxonomy" id="933063"/>
    <lineage>
        <taxon>Bacteria</taxon>
        <taxon>Pseudomonadati</taxon>
        <taxon>Pseudomonadota</taxon>
        <taxon>Alphaproteobacteria</taxon>
        <taxon>Hyphomicrobiales</taxon>
        <taxon>Hyphomicrobiaceae</taxon>
        <taxon>Dichotomicrobium</taxon>
    </lineage>
</organism>
<gene>
    <name evidence="2" type="ORF">BXY53_0838</name>
</gene>
<feature type="chain" id="PRO_5017321233" description="Curli production assembly/transport component CsgG" evidence="1">
    <location>
        <begin position="26"/>
        <end position="263"/>
    </location>
</feature>
<keyword evidence="1" id="KW-0732">Signal</keyword>
<evidence type="ECO:0000256" key="1">
    <source>
        <dbReference type="SAM" id="SignalP"/>
    </source>
</evidence>
<dbReference type="OrthoDB" id="8832648at2"/>
<protein>
    <recommendedName>
        <fullName evidence="4">Curli production assembly/transport component CsgG</fullName>
    </recommendedName>
</protein>